<name>A0ACA9KPI6_9GLOM</name>
<reference evidence="1" key="1">
    <citation type="submission" date="2021-06" db="EMBL/GenBank/DDBJ databases">
        <authorList>
            <person name="Kallberg Y."/>
            <person name="Tangrot J."/>
            <person name="Rosling A."/>
        </authorList>
    </citation>
    <scope>NUCLEOTIDE SEQUENCE</scope>
    <source>
        <strain evidence="1">IL203A</strain>
    </source>
</reference>
<evidence type="ECO:0000313" key="1">
    <source>
        <dbReference type="EMBL" id="CAG8485929.1"/>
    </source>
</evidence>
<accession>A0ACA9KPI6</accession>
<comment type="caution">
    <text evidence="1">The sequence shown here is derived from an EMBL/GenBank/DDBJ whole genome shotgun (WGS) entry which is preliminary data.</text>
</comment>
<keyword evidence="2" id="KW-1185">Reference proteome</keyword>
<organism evidence="1 2">
    <name type="scientific">Dentiscutata heterogama</name>
    <dbReference type="NCBI Taxonomy" id="1316150"/>
    <lineage>
        <taxon>Eukaryota</taxon>
        <taxon>Fungi</taxon>
        <taxon>Fungi incertae sedis</taxon>
        <taxon>Mucoromycota</taxon>
        <taxon>Glomeromycotina</taxon>
        <taxon>Glomeromycetes</taxon>
        <taxon>Diversisporales</taxon>
        <taxon>Gigasporaceae</taxon>
        <taxon>Dentiscutata</taxon>
    </lineage>
</organism>
<dbReference type="Proteomes" id="UP000789702">
    <property type="component" value="Unassembled WGS sequence"/>
</dbReference>
<proteinExistence type="predicted"/>
<evidence type="ECO:0000313" key="2">
    <source>
        <dbReference type="Proteomes" id="UP000789702"/>
    </source>
</evidence>
<protein>
    <submittedName>
        <fullName evidence="1">7727_t:CDS:1</fullName>
    </submittedName>
</protein>
<gene>
    <name evidence="1" type="ORF">DHETER_LOCUS2341</name>
</gene>
<dbReference type="EMBL" id="CAJVPU010001670">
    <property type="protein sequence ID" value="CAG8485929.1"/>
    <property type="molecule type" value="Genomic_DNA"/>
</dbReference>
<sequence>MKLQLELNRKSLEPRRYHSQGFAKLRKSKQLEVGYYNSDTKEGAEVKKIFQANFYLDFADRTDDQYLNIDDITDQIITNISKSKPREQVIAFSSNVKYQTTKRKINIVEATSSKKQKLDNNINSQPESTR</sequence>